<dbReference type="OrthoDB" id="5090103at2759"/>
<dbReference type="OMA" id="EDCRRWC"/>
<proteinExistence type="predicted"/>
<feature type="signal peptide" evidence="1">
    <location>
        <begin position="1"/>
        <end position="17"/>
    </location>
</feature>
<name>A0A2T4H529_FUSCU</name>
<evidence type="ECO:0000313" key="3">
    <source>
        <dbReference type="Proteomes" id="UP000241587"/>
    </source>
</evidence>
<dbReference type="EMBL" id="PVEM01000002">
    <property type="protein sequence ID" value="PTD10919.1"/>
    <property type="molecule type" value="Genomic_DNA"/>
</dbReference>
<keyword evidence="3" id="KW-1185">Reference proteome</keyword>
<dbReference type="AlphaFoldDB" id="A0A2T4H529"/>
<protein>
    <submittedName>
        <fullName evidence="2">Uncharacterized protein</fullName>
    </submittedName>
</protein>
<keyword evidence="1" id="KW-0732">Signal</keyword>
<comment type="caution">
    <text evidence="2">The sequence shown here is derived from an EMBL/GenBank/DDBJ whole genome shotgun (WGS) entry which is preliminary data.</text>
</comment>
<gene>
    <name evidence="2" type="ORF">FCULG_00011244</name>
</gene>
<sequence>MRFTTVLTALFAVAVNAATLPADSEAADVHVDVDAHVGTISTALEKRGNCDHGYFDCVTSQQIFCNFLGICGSGIPAIACTQQCIQRINEDCRRWCN</sequence>
<reference evidence="2 3" key="1">
    <citation type="submission" date="2018-02" db="EMBL/GenBank/DDBJ databases">
        <title>Fusarium culmorum secondary metabolites in fungal-bacterial-plant interactions.</title>
        <authorList>
            <person name="Schmidt R."/>
        </authorList>
    </citation>
    <scope>NUCLEOTIDE SEQUENCE [LARGE SCALE GENOMIC DNA]</scope>
    <source>
        <strain evidence="2 3">PV</strain>
    </source>
</reference>
<dbReference type="Proteomes" id="UP000241587">
    <property type="component" value="Unassembled WGS sequence"/>
</dbReference>
<evidence type="ECO:0000313" key="2">
    <source>
        <dbReference type="EMBL" id="PTD10919.1"/>
    </source>
</evidence>
<accession>A0A2T4H529</accession>
<feature type="chain" id="PRO_5015728561" evidence="1">
    <location>
        <begin position="18"/>
        <end position="97"/>
    </location>
</feature>
<organism evidence="2 3">
    <name type="scientific">Fusarium culmorum</name>
    <dbReference type="NCBI Taxonomy" id="5516"/>
    <lineage>
        <taxon>Eukaryota</taxon>
        <taxon>Fungi</taxon>
        <taxon>Dikarya</taxon>
        <taxon>Ascomycota</taxon>
        <taxon>Pezizomycotina</taxon>
        <taxon>Sordariomycetes</taxon>
        <taxon>Hypocreomycetidae</taxon>
        <taxon>Hypocreales</taxon>
        <taxon>Nectriaceae</taxon>
        <taxon>Fusarium</taxon>
    </lineage>
</organism>
<evidence type="ECO:0000256" key="1">
    <source>
        <dbReference type="SAM" id="SignalP"/>
    </source>
</evidence>